<reference evidence="7" key="5">
    <citation type="journal article" date="2018" name="Nat. Plants">
        <title>Whole-genome landscape of Medicago truncatula symbiotic genes.</title>
        <authorList>
            <person name="Pecrix Y."/>
            <person name="Gamas P."/>
            <person name="Carrere S."/>
        </authorList>
    </citation>
    <scope>NUCLEOTIDE SEQUENCE</scope>
    <source>
        <tissue evidence="7">Leaves</tissue>
    </source>
</reference>
<dbReference type="GO" id="GO:0003700">
    <property type="term" value="F:DNA-binding transcription factor activity"/>
    <property type="evidence" value="ECO:0000318"/>
    <property type="project" value="GO_Central"/>
</dbReference>
<dbReference type="GO" id="GO:0005634">
    <property type="term" value="C:nucleus"/>
    <property type="evidence" value="ECO:0000318"/>
    <property type="project" value="GO_Central"/>
</dbReference>
<dbReference type="PANTHER" id="PTHR31636">
    <property type="entry name" value="OSJNBA0084A10.13 PROTEIN-RELATED"/>
    <property type="match status" value="1"/>
</dbReference>
<keyword evidence="4" id="KW-0539">Nucleus</keyword>
<keyword evidence="2" id="KW-0805">Transcription regulation</keyword>
<accession>A0A0C3WEZ1</accession>
<organism evidence="6 9">
    <name type="scientific">Medicago truncatula</name>
    <name type="common">Barrel medic</name>
    <name type="synonym">Medicago tribuloides</name>
    <dbReference type="NCBI Taxonomy" id="3880"/>
    <lineage>
        <taxon>Eukaryota</taxon>
        <taxon>Viridiplantae</taxon>
        <taxon>Streptophyta</taxon>
        <taxon>Embryophyta</taxon>
        <taxon>Tracheophyta</taxon>
        <taxon>Spermatophyta</taxon>
        <taxon>Magnoliopsida</taxon>
        <taxon>eudicotyledons</taxon>
        <taxon>Gunneridae</taxon>
        <taxon>Pentapetalae</taxon>
        <taxon>rosids</taxon>
        <taxon>fabids</taxon>
        <taxon>Fabales</taxon>
        <taxon>Fabaceae</taxon>
        <taxon>Papilionoideae</taxon>
        <taxon>50 kb inversion clade</taxon>
        <taxon>NPAAA clade</taxon>
        <taxon>Hologalegina</taxon>
        <taxon>IRL clade</taxon>
        <taxon>Trifolieae</taxon>
        <taxon>Medicago</taxon>
    </lineage>
</organism>
<dbReference type="Pfam" id="PF03514">
    <property type="entry name" value="GRAS"/>
    <property type="match status" value="1"/>
</dbReference>
<dbReference type="eggNOG" id="ENOG502QQYY">
    <property type="taxonomic scope" value="Eukaryota"/>
</dbReference>
<dbReference type="PROSITE" id="PS50985">
    <property type="entry name" value="GRAS"/>
    <property type="match status" value="1"/>
</dbReference>
<comment type="similarity">
    <text evidence="5">Belongs to the GRAS family.</text>
</comment>
<dbReference type="InterPro" id="IPR005202">
    <property type="entry name" value="TF_GRAS"/>
</dbReference>
<dbReference type="EMBL" id="CM001223">
    <property type="protein sequence ID" value="AES82193.2"/>
    <property type="molecule type" value="Genomic_DNA"/>
</dbReference>
<evidence type="ECO:0000256" key="3">
    <source>
        <dbReference type="ARBA" id="ARBA00023163"/>
    </source>
</evidence>
<feature type="region of interest" description="SAW" evidence="5">
    <location>
        <begin position="478"/>
        <end position="554"/>
    </location>
</feature>
<evidence type="ECO:0000313" key="10">
    <source>
        <dbReference type="Proteomes" id="UP000265566"/>
    </source>
</evidence>
<reference evidence="8" key="3">
    <citation type="submission" date="2015-04" db="UniProtKB">
        <authorList>
            <consortium name="EnsemblPlants"/>
        </authorList>
    </citation>
    <scope>IDENTIFICATION</scope>
    <source>
        <strain evidence="8">cv. Jemalong A17</strain>
    </source>
</reference>
<dbReference type="KEGG" id="mtr:11430019"/>
<accession>G7KSU2</accession>
<keyword evidence="3" id="KW-0804">Transcription</keyword>
<dbReference type="AlphaFoldDB" id="G7KSU2"/>
<dbReference type="GO" id="GO:0009610">
    <property type="term" value="P:response to symbiotic fungus"/>
    <property type="evidence" value="ECO:0007669"/>
    <property type="project" value="UniProtKB-ARBA"/>
</dbReference>
<proteinExistence type="inferred from homology"/>
<evidence type="ECO:0000256" key="2">
    <source>
        <dbReference type="ARBA" id="ARBA00023015"/>
    </source>
</evidence>
<dbReference type="Proteomes" id="UP000002051">
    <property type="component" value="Unassembled WGS sequence"/>
</dbReference>
<dbReference type="Gramene" id="rna43805">
    <property type="protein sequence ID" value="RHN49023.1"/>
    <property type="gene ID" value="gene43805"/>
</dbReference>
<evidence type="ECO:0000313" key="9">
    <source>
        <dbReference type="Proteomes" id="UP000002051"/>
    </source>
</evidence>
<evidence type="ECO:0000256" key="4">
    <source>
        <dbReference type="ARBA" id="ARBA00023242"/>
    </source>
</evidence>
<gene>
    <name evidence="8" type="primary">11430019</name>
    <name evidence="6" type="ordered locus">MTR_7g109580</name>
    <name evidence="7" type="ORF">MtrunA17_Chr7g0270031</name>
</gene>
<feature type="region of interest" description="Leucine repeat II (LRII)" evidence="5">
    <location>
        <begin position="344"/>
        <end position="376"/>
    </location>
</feature>
<dbReference type="EMBL" id="PSQE01000007">
    <property type="protein sequence ID" value="RHN49023.1"/>
    <property type="molecule type" value="Genomic_DNA"/>
</dbReference>
<dbReference type="GO" id="GO:0043565">
    <property type="term" value="F:sequence-specific DNA binding"/>
    <property type="evidence" value="ECO:0000318"/>
    <property type="project" value="GO_Central"/>
</dbReference>
<evidence type="ECO:0000313" key="8">
    <source>
        <dbReference type="EnsemblPlants" id="AES82193"/>
    </source>
</evidence>
<evidence type="ECO:0000256" key="5">
    <source>
        <dbReference type="PROSITE-ProRule" id="PRU01191"/>
    </source>
</evidence>
<reference evidence="6 9" key="2">
    <citation type="journal article" date="2014" name="BMC Genomics">
        <title>An improved genome release (version Mt4.0) for the model legume Medicago truncatula.</title>
        <authorList>
            <person name="Tang H."/>
            <person name="Krishnakumar V."/>
            <person name="Bidwell S."/>
            <person name="Rosen B."/>
            <person name="Chan A."/>
            <person name="Zhou S."/>
            <person name="Gentzbittel L."/>
            <person name="Childs K.L."/>
            <person name="Yandell M."/>
            <person name="Gundlach H."/>
            <person name="Mayer K.F."/>
            <person name="Schwartz D.C."/>
            <person name="Town C.D."/>
        </authorList>
    </citation>
    <scope>GENOME REANNOTATION</scope>
    <source>
        <strain evidence="8 9">cv. Jemalong A17</strain>
    </source>
</reference>
<evidence type="ECO:0000313" key="6">
    <source>
        <dbReference type="EMBL" id="AES82193.2"/>
    </source>
</evidence>
<dbReference type="EnsemblPlants" id="AES82193">
    <property type="protein sequence ID" value="AES82193"/>
    <property type="gene ID" value="MTR_7g109580"/>
</dbReference>
<dbReference type="OrthoDB" id="770224at2759"/>
<evidence type="ECO:0000256" key="1">
    <source>
        <dbReference type="ARBA" id="ARBA00004123"/>
    </source>
</evidence>
<dbReference type="GO" id="GO:0006355">
    <property type="term" value="P:regulation of DNA-templated transcription"/>
    <property type="evidence" value="ECO:0000318"/>
    <property type="project" value="GO_Central"/>
</dbReference>
<keyword evidence="9" id="KW-1185">Reference proteome</keyword>
<dbReference type="HOGENOM" id="CLU_011924_5_2_1"/>
<reference evidence="10" key="4">
    <citation type="journal article" date="2018" name="Nat. Plants">
        <title>Whole-genome landscape of Medicago truncatula symbiotic genes.</title>
        <authorList>
            <person name="Pecrix Y."/>
            <person name="Staton S.E."/>
            <person name="Sallet E."/>
            <person name="Lelandais-Briere C."/>
            <person name="Moreau S."/>
            <person name="Carrere S."/>
            <person name="Blein T."/>
            <person name="Jardinaud M.F."/>
            <person name="Latrasse D."/>
            <person name="Zouine M."/>
            <person name="Zahm M."/>
            <person name="Kreplak J."/>
            <person name="Mayjonade B."/>
            <person name="Satge C."/>
            <person name="Perez M."/>
            <person name="Cauet S."/>
            <person name="Marande W."/>
            <person name="Chantry-Darmon C."/>
            <person name="Lopez-Roques C."/>
            <person name="Bouchez O."/>
            <person name="Berard A."/>
            <person name="Debelle F."/>
            <person name="Munos S."/>
            <person name="Bendahmane A."/>
            <person name="Berges H."/>
            <person name="Niebel A."/>
            <person name="Buitink J."/>
            <person name="Frugier F."/>
            <person name="Benhamed M."/>
            <person name="Crespi M."/>
            <person name="Gouzy J."/>
            <person name="Gamas P."/>
        </authorList>
    </citation>
    <scope>NUCLEOTIDE SEQUENCE [LARGE SCALE GENOMIC DNA]</scope>
    <source>
        <strain evidence="10">cv. Jemalong A17</strain>
    </source>
</reference>
<evidence type="ECO:0000313" key="7">
    <source>
        <dbReference type="EMBL" id="RHN49023.1"/>
    </source>
</evidence>
<protein>
    <submittedName>
        <fullName evidence="6">GRAS family transcription factor</fullName>
    </submittedName>
    <submittedName>
        <fullName evidence="7">Putative transcription factor GRAS family</fullName>
    </submittedName>
</protein>
<sequence length="556" mass="64508">MEIDHFSSTHDFVEEVVFQDKQHSFSGIISNPLPKENDQLPNMFNNNQNHHHHQQQQEFEVCNFMSLLEDININLETDQQKNLHHKVPIPKPLENNIQKMPQYLSSLEILRNHGSRFNRNNTINTKASSNLEQHQKMSTEGIIRVAGARYTQYSSSHWSDNFCIQTHPYGFDLNGLSEEENRDIELAQFLYVAAERVSLQQYERAKKLLLYCQWNSSITGNCVQRIVFHFAQALQERIVKETGRVVKGSDKNEESELIEKMGSKKALMCHQKLPFNQVMQFTGIQAIVEHVKFETKIHLIDFDIKSGVQCIALMQALSERQDCIVEIFKLSAIGLNTCKNKIEETGKNLASFAESLNLPFLYKPVLVEDMLEIKEDDFEIEKDEAVAVYSPYFLRTLISKQDCMENLMRVLRDIKPCIMIVLETEASLNSQSFVNRFVEALFFYSAFFDMAETCMSEEDECRMITEGILSVGLRNIVASEGRERTVRNVKIDVWRRFFARYRMVETRFSEACVYQAELVSKEFDDGKFCDVEKNGKCLILGWKGTPMYSISAWRFL</sequence>
<dbReference type="STRING" id="3880.G7KSU2"/>
<reference evidence="6 9" key="1">
    <citation type="journal article" date="2011" name="Nature">
        <title>The Medicago genome provides insight into the evolution of rhizobial symbioses.</title>
        <authorList>
            <person name="Young N.D."/>
            <person name="Debelle F."/>
            <person name="Oldroyd G.E."/>
            <person name="Geurts R."/>
            <person name="Cannon S.B."/>
            <person name="Udvardi M.K."/>
            <person name="Benedito V.A."/>
            <person name="Mayer K.F."/>
            <person name="Gouzy J."/>
            <person name="Schoof H."/>
            <person name="Van de Peer Y."/>
            <person name="Proost S."/>
            <person name="Cook D.R."/>
            <person name="Meyers B.C."/>
            <person name="Spannagl M."/>
            <person name="Cheung F."/>
            <person name="De Mita S."/>
            <person name="Krishnakumar V."/>
            <person name="Gundlach H."/>
            <person name="Zhou S."/>
            <person name="Mudge J."/>
            <person name="Bharti A.K."/>
            <person name="Murray J.D."/>
            <person name="Naoumkina M.A."/>
            <person name="Rosen B."/>
            <person name="Silverstein K.A."/>
            <person name="Tang H."/>
            <person name="Rombauts S."/>
            <person name="Zhao P.X."/>
            <person name="Zhou P."/>
            <person name="Barbe V."/>
            <person name="Bardou P."/>
            <person name="Bechner M."/>
            <person name="Bellec A."/>
            <person name="Berger A."/>
            <person name="Berges H."/>
            <person name="Bidwell S."/>
            <person name="Bisseling T."/>
            <person name="Choisne N."/>
            <person name="Couloux A."/>
            <person name="Denny R."/>
            <person name="Deshpande S."/>
            <person name="Dai X."/>
            <person name="Doyle J.J."/>
            <person name="Dudez A.M."/>
            <person name="Farmer A.D."/>
            <person name="Fouteau S."/>
            <person name="Franken C."/>
            <person name="Gibelin C."/>
            <person name="Gish J."/>
            <person name="Goldstein S."/>
            <person name="Gonzalez A.J."/>
            <person name="Green P.J."/>
            <person name="Hallab A."/>
            <person name="Hartog M."/>
            <person name="Hua A."/>
            <person name="Humphray S.J."/>
            <person name="Jeong D.H."/>
            <person name="Jing Y."/>
            <person name="Jocker A."/>
            <person name="Kenton S.M."/>
            <person name="Kim D.J."/>
            <person name="Klee K."/>
            <person name="Lai H."/>
            <person name="Lang C."/>
            <person name="Lin S."/>
            <person name="Macmil S.L."/>
            <person name="Magdelenat G."/>
            <person name="Matthews L."/>
            <person name="McCorrison J."/>
            <person name="Monaghan E.L."/>
            <person name="Mun J.H."/>
            <person name="Najar F.Z."/>
            <person name="Nicholson C."/>
            <person name="Noirot C."/>
            <person name="O'Bleness M."/>
            <person name="Paule C.R."/>
            <person name="Poulain J."/>
            <person name="Prion F."/>
            <person name="Qin B."/>
            <person name="Qu C."/>
            <person name="Retzel E.F."/>
            <person name="Riddle C."/>
            <person name="Sallet E."/>
            <person name="Samain S."/>
            <person name="Samson N."/>
            <person name="Sanders I."/>
            <person name="Saurat O."/>
            <person name="Scarpelli C."/>
            <person name="Schiex T."/>
            <person name="Segurens B."/>
            <person name="Severin A.J."/>
            <person name="Sherrier D.J."/>
            <person name="Shi R."/>
            <person name="Sims S."/>
            <person name="Singer S.R."/>
            <person name="Sinharoy S."/>
            <person name="Sterck L."/>
            <person name="Viollet A."/>
            <person name="Wang B.B."/>
            <person name="Wang K."/>
            <person name="Wang M."/>
            <person name="Wang X."/>
            <person name="Warfsmann J."/>
            <person name="Weissenbach J."/>
            <person name="White D.D."/>
            <person name="White J.D."/>
            <person name="Wiley G.B."/>
            <person name="Wincker P."/>
            <person name="Xing Y."/>
            <person name="Yang L."/>
            <person name="Yao Z."/>
            <person name="Ying F."/>
            <person name="Zhai J."/>
            <person name="Zhou L."/>
            <person name="Zuber A."/>
            <person name="Denarie J."/>
            <person name="Dixon R.A."/>
            <person name="May G.D."/>
            <person name="Schwartz D.C."/>
            <person name="Rogers J."/>
            <person name="Quetier F."/>
            <person name="Town C.D."/>
            <person name="Roe B.A."/>
        </authorList>
    </citation>
    <scope>NUCLEOTIDE SEQUENCE [LARGE SCALE GENOMIC DNA]</scope>
    <source>
        <strain evidence="6">A17</strain>
        <strain evidence="8 9">cv. Jemalong A17</strain>
    </source>
</reference>
<dbReference type="Proteomes" id="UP000265566">
    <property type="component" value="Chromosome 7"/>
</dbReference>
<name>G7KSU2_MEDTR</name>
<comment type="subcellular location">
    <subcellularLocation>
        <location evidence="1">Nucleus</location>
    </subcellularLocation>
</comment>
<comment type="caution">
    <text evidence="5">Lacks conserved residue(s) required for the propagation of feature annotation.</text>
</comment>
<dbReference type="PaxDb" id="3880-AES82193"/>